<evidence type="ECO:0000313" key="9">
    <source>
        <dbReference type="EMBL" id="CCO19956.1"/>
    </source>
</evidence>
<dbReference type="EC" id="5.2.1.8" evidence="2"/>
<dbReference type="AlphaFoldDB" id="K8EPI0"/>
<dbReference type="CDD" id="cd01927">
    <property type="entry name" value="cyclophilin_WD40"/>
    <property type="match status" value="1"/>
</dbReference>
<evidence type="ECO:0000259" key="8">
    <source>
        <dbReference type="PROSITE" id="PS50072"/>
    </source>
</evidence>
<dbReference type="GeneID" id="19011480"/>
<dbReference type="EMBL" id="FO082264">
    <property type="protein sequence ID" value="CCO19956.1"/>
    <property type="molecule type" value="Genomic_DNA"/>
</dbReference>
<feature type="region of interest" description="Disordered" evidence="7">
    <location>
        <begin position="445"/>
        <end position="464"/>
    </location>
</feature>
<feature type="domain" description="PPIase cyclophilin-type" evidence="8">
    <location>
        <begin position="496"/>
        <end position="650"/>
    </location>
</feature>
<protein>
    <recommendedName>
        <fullName evidence="2">peptidylprolyl isomerase</fullName>
        <ecNumber evidence="2">5.2.1.8</ecNumber>
    </recommendedName>
</protein>
<dbReference type="Pfam" id="PF00160">
    <property type="entry name" value="Pro_isomerase"/>
    <property type="match status" value="1"/>
</dbReference>
<accession>K8EPI0</accession>
<evidence type="ECO:0000313" key="10">
    <source>
        <dbReference type="Proteomes" id="UP000198341"/>
    </source>
</evidence>
<dbReference type="Proteomes" id="UP000198341">
    <property type="component" value="Chromosome 15"/>
</dbReference>
<dbReference type="Gene3D" id="2.40.100.10">
    <property type="entry name" value="Cyclophilin-like"/>
    <property type="match status" value="1"/>
</dbReference>
<gene>
    <name evidence="9" type="ordered locus">Bathy15g01440</name>
</gene>
<dbReference type="Pfam" id="PF00400">
    <property type="entry name" value="WD40"/>
    <property type="match status" value="2"/>
</dbReference>
<dbReference type="PANTHER" id="PTHR45625:SF4">
    <property type="entry name" value="PEPTIDYLPROLYL ISOMERASE DOMAIN AND WD REPEAT-CONTAINING PROTEIN 1"/>
    <property type="match status" value="1"/>
</dbReference>
<evidence type="ECO:0000256" key="2">
    <source>
        <dbReference type="ARBA" id="ARBA00013194"/>
    </source>
</evidence>
<dbReference type="GO" id="GO:0003755">
    <property type="term" value="F:peptidyl-prolyl cis-trans isomerase activity"/>
    <property type="evidence" value="ECO:0007669"/>
    <property type="project" value="UniProtKB-KW"/>
</dbReference>
<dbReference type="InterPro" id="IPR036322">
    <property type="entry name" value="WD40_repeat_dom_sf"/>
</dbReference>
<organism evidence="9 10">
    <name type="scientific">Bathycoccus prasinos</name>
    <dbReference type="NCBI Taxonomy" id="41875"/>
    <lineage>
        <taxon>Eukaryota</taxon>
        <taxon>Viridiplantae</taxon>
        <taxon>Chlorophyta</taxon>
        <taxon>Mamiellophyceae</taxon>
        <taxon>Mamiellales</taxon>
        <taxon>Bathycoccaceae</taxon>
        <taxon>Bathycoccus</taxon>
    </lineage>
</organism>
<dbReference type="InterPro" id="IPR044666">
    <property type="entry name" value="Cyclophilin_A-like"/>
</dbReference>
<dbReference type="GO" id="GO:0006457">
    <property type="term" value="P:protein folding"/>
    <property type="evidence" value="ECO:0007669"/>
    <property type="project" value="InterPro"/>
</dbReference>
<evidence type="ECO:0000256" key="5">
    <source>
        <dbReference type="ARBA" id="ARBA00023110"/>
    </source>
</evidence>
<dbReference type="FunFam" id="2.40.100.10:FF:000003">
    <property type="entry name" value="Peptidylprolyl isomerase domain and WD repeat-containing 1"/>
    <property type="match status" value="1"/>
</dbReference>
<dbReference type="PANTHER" id="PTHR45625">
    <property type="entry name" value="PEPTIDYL-PROLYL CIS-TRANS ISOMERASE-RELATED"/>
    <property type="match status" value="1"/>
</dbReference>
<dbReference type="InterPro" id="IPR020892">
    <property type="entry name" value="Cyclophilin-type_PPIase_CS"/>
</dbReference>
<dbReference type="RefSeq" id="XP_007508870.1">
    <property type="nucleotide sequence ID" value="XM_007508808.1"/>
</dbReference>
<evidence type="ECO:0000256" key="7">
    <source>
        <dbReference type="SAM" id="MobiDB-lite"/>
    </source>
</evidence>
<dbReference type="SUPFAM" id="SSF50891">
    <property type="entry name" value="Cyclophilin-like"/>
    <property type="match status" value="1"/>
</dbReference>
<keyword evidence="10" id="KW-1185">Reference proteome</keyword>
<evidence type="ECO:0000256" key="3">
    <source>
        <dbReference type="ARBA" id="ARBA00022574"/>
    </source>
</evidence>
<dbReference type="OrthoDB" id="10264753at2759"/>
<keyword evidence="6" id="KW-0413">Isomerase</keyword>
<sequence>MDFGPSIPPPENEKKKRRLNTIPIEFLQNLPSGLMYEKSYMHRDCVSHVIHCSTSKSDFFVSASRDGHVKFWKKRAKGVEFAKHFRAHVGVIVGMDCSKCGTRVVTLGEDGSAKVFDVNSFDMIGMIQLKKKDDENNSEATCIAWLYDSRKKRHHASKQLFAVGDSNGRITVHDANAEDLNQTMVKELTSVHGGSNGVVCMAYNGEYECVVSCDQSGGVEAWSADPEEEFERLPIGGDFSKSMNSDRRRELKFSAKFETDLYALEKAKTSATHVSFSKDGKRMVICARDMKIRVFNFTTCKLKAVFNEDLSAAEDAQRSGNEKYVLEDIDFGRRFASEKSLDEKLLDAFEYPNAVFDETGNFLMYGTIIGIKVINLQTLMVSRLLGKVENGERFTKLALFQGAAKRDASLKGSGKDYSVQSDGTPMNDPTVMCAAVGSQRVYLFSTREPDEENGEGDDKEKDRDVYNEKPSLEEARNATGGKNGLGGANGSASNRLPSLVTLHTNIGDVSFKLFPKECPKTVENFTTHCRNGYYDDVIFHRVIKGFMIQTGDPLGDGTGGTSIWGSEFEDEINRDLRHDRAGVLSSANAGPNTNGSQFFITTVPTPWLDGKHSVFGRVSKGMDIVNKIENLKVDKADRPLEDVKIVSTSVSFE</sequence>
<proteinExistence type="predicted"/>
<dbReference type="KEGG" id="bpg:Bathy15g01440"/>
<evidence type="ECO:0000256" key="4">
    <source>
        <dbReference type="ARBA" id="ARBA00022737"/>
    </source>
</evidence>
<dbReference type="InterPro" id="IPR029000">
    <property type="entry name" value="Cyclophilin-like_dom_sf"/>
</dbReference>
<dbReference type="eggNOG" id="KOG0882">
    <property type="taxonomic scope" value="Eukaryota"/>
</dbReference>
<dbReference type="PRINTS" id="PR00153">
    <property type="entry name" value="CSAPPISMRASE"/>
</dbReference>
<dbReference type="STRING" id="41875.K8EPI0"/>
<keyword evidence="3" id="KW-0853">WD repeat</keyword>
<feature type="region of interest" description="Disordered" evidence="7">
    <location>
        <begin position="470"/>
        <end position="490"/>
    </location>
</feature>
<keyword evidence="4" id="KW-0677">Repeat</keyword>
<dbReference type="SMART" id="SM00320">
    <property type="entry name" value="WD40"/>
    <property type="match status" value="5"/>
</dbReference>
<dbReference type="SUPFAM" id="SSF50978">
    <property type="entry name" value="WD40 repeat-like"/>
    <property type="match status" value="1"/>
</dbReference>
<dbReference type="InterPro" id="IPR002130">
    <property type="entry name" value="Cyclophilin-type_PPIase_dom"/>
</dbReference>
<comment type="catalytic activity">
    <reaction evidence="1">
        <text>[protein]-peptidylproline (omega=180) = [protein]-peptidylproline (omega=0)</text>
        <dbReference type="Rhea" id="RHEA:16237"/>
        <dbReference type="Rhea" id="RHEA-COMP:10747"/>
        <dbReference type="Rhea" id="RHEA-COMP:10748"/>
        <dbReference type="ChEBI" id="CHEBI:83833"/>
        <dbReference type="ChEBI" id="CHEBI:83834"/>
        <dbReference type="EC" id="5.2.1.8"/>
    </reaction>
</comment>
<keyword evidence="5" id="KW-0697">Rotamase</keyword>
<dbReference type="PROSITE" id="PS50072">
    <property type="entry name" value="CSA_PPIASE_2"/>
    <property type="match status" value="1"/>
</dbReference>
<name>K8EPI0_9CHLO</name>
<dbReference type="Gene3D" id="2.130.10.10">
    <property type="entry name" value="YVTN repeat-like/Quinoprotein amine dehydrogenase"/>
    <property type="match status" value="1"/>
</dbReference>
<dbReference type="PROSITE" id="PS00170">
    <property type="entry name" value="CSA_PPIASE_1"/>
    <property type="match status" value="1"/>
</dbReference>
<dbReference type="InterPro" id="IPR001680">
    <property type="entry name" value="WD40_rpt"/>
</dbReference>
<reference evidence="9 10" key="1">
    <citation type="submission" date="2011-10" db="EMBL/GenBank/DDBJ databases">
        <authorList>
            <person name="Genoscope - CEA"/>
        </authorList>
    </citation>
    <scope>NUCLEOTIDE SEQUENCE [LARGE SCALE GENOMIC DNA]</scope>
    <source>
        <strain evidence="9 10">RCC 1105</strain>
    </source>
</reference>
<evidence type="ECO:0000256" key="1">
    <source>
        <dbReference type="ARBA" id="ARBA00000971"/>
    </source>
</evidence>
<evidence type="ECO:0000256" key="6">
    <source>
        <dbReference type="ARBA" id="ARBA00023235"/>
    </source>
</evidence>
<dbReference type="GO" id="GO:0005634">
    <property type="term" value="C:nucleus"/>
    <property type="evidence" value="ECO:0007669"/>
    <property type="project" value="UniProtKB-ARBA"/>
</dbReference>
<dbReference type="InterPro" id="IPR015943">
    <property type="entry name" value="WD40/YVTN_repeat-like_dom_sf"/>
</dbReference>